<reference evidence="2" key="1">
    <citation type="journal article" date="2023" name="Insect Mol. Biol.">
        <title>Genome sequencing provides insights into the evolution of gene families encoding plant cell wall-degrading enzymes in longhorned beetles.</title>
        <authorList>
            <person name="Shin N.R."/>
            <person name="Okamura Y."/>
            <person name="Kirsch R."/>
            <person name="Pauchet Y."/>
        </authorList>
    </citation>
    <scope>NUCLEOTIDE SEQUENCE</scope>
    <source>
        <strain evidence="2">RBIC_L_NR</strain>
    </source>
</reference>
<feature type="domain" description="Partial AB-hydrolase lipase" evidence="1">
    <location>
        <begin position="7"/>
        <end position="65"/>
    </location>
</feature>
<name>A0AAV8WT60_9CUCU</name>
<sequence length="112" mass="12692">MRKNRIQILHKYGYPVEVHTIVTDDGYILTAYRIPRGRNGVSSRSNSHPIMLVHGTCGSSENFIVAGPGKAIAYYLADRDFDVWLLNTRGNGHSRRHRTLNADTDIGYWDFG</sequence>
<dbReference type="SUPFAM" id="SSF53474">
    <property type="entry name" value="alpha/beta-Hydrolases"/>
    <property type="match status" value="1"/>
</dbReference>
<dbReference type="InterPro" id="IPR006693">
    <property type="entry name" value="AB_hydrolase_lipase"/>
</dbReference>
<proteinExistence type="predicted"/>
<comment type="caution">
    <text evidence="2">The sequence shown here is derived from an EMBL/GenBank/DDBJ whole genome shotgun (WGS) entry which is preliminary data.</text>
</comment>
<protein>
    <recommendedName>
        <fullName evidence="1">Partial AB-hydrolase lipase domain-containing protein</fullName>
    </recommendedName>
</protein>
<gene>
    <name evidence="2" type="ORF">NQ314_017886</name>
</gene>
<dbReference type="InterPro" id="IPR029058">
    <property type="entry name" value="AB_hydrolase_fold"/>
</dbReference>
<dbReference type="PANTHER" id="PTHR11005">
    <property type="entry name" value="LYSOSOMAL ACID LIPASE-RELATED"/>
    <property type="match status" value="1"/>
</dbReference>
<dbReference type="GO" id="GO:0006629">
    <property type="term" value="P:lipid metabolic process"/>
    <property type="evidence" value="ECO:0007669"/>
    <property type="project" value="InterPro"/>
</dbReference>
<evidence type="ECO:0000313" key="3">
    <source>
        <dbReference type="Proteomes" id="UP001162156"/>
    </source>
</evidence>
<dbReference type="AlphaFoldDB" id="A0AAV8WT60"/>
<organism evidence="2 3">
    <name type="scientific">Rhamnusium bicolor</name>
    <dbReference type="NCBI Taxonomy" id="1586634"/>
    <lineage>
        <taxon>Eukaryota</taxon>
        <taxon>Metazoa</taxon>
        <taxon>Ecdysozoa</taxon>
        <taxon>Arthropoda</taxon>
        <taxon>Hexapoda</taxon>
        <taxon>Insecta</taxon>
        <taxon>Pterygota</taxon>
        <taxon>Neoptera</taxon>
        <taxon>Endopterygota</taxon>
        <taxon>Coleoptera</taxon>
        <taxon>Polyphaga</taxon>
        <taxon>Cucujiformia</taxon>
        <taxon>Chrysomeloidea</taxon>
        <taxon>Cerambycidae</taxon>
        <taxon>Lepturinae</taxon>
        <taxon>Rhagiini</taxon>
        <taxon>Rhamnusium</taxon>
    </lineage>
</organism>
<keyword evidence="3" id="KW-1185">Reference proteome</keyword>
<accession>A0AAV8WT60</accession>
<dbReference type="Pfam" id="PF04083">
    <property type="entry name" value="Abhydro_lipase"/>
    <property type="match status" value="1"/>
</dbReference>
<dbReference type="Proteomes" id="UP001162156">
    <property type="component" value="Unassembled WGS sequence"/>
</dbReference>
<evidence type="ECO:0000313" key="2">
    <source>
        <dbReference type="EMBL" id="KAJ8929437.1"/>
    </source>
</evidence>
<dbReference type="Gene3D" id="3.40.50.1820">
    <property type="entry name" value="alpha/beta hydrolase"/>
    <property type="match status" value="1"/>
</dbReference>
<evidence type="ECO:0000259" key="1">
    <source>
        <dbReference type="Pfam" id="PF04083"/>
    </source>
</evidence>
<dbReference type="EMBL" id="JANEYF010005005">
    <property type="protein sequence ID" value="KAJ8929437.1"/>
    <property type="molecule type" value="Genomic_DNA"/>
</dbReference>